<keyword evidence="4" id="KW-1185">Reference proteome</keyword>
<evidence type="ECO:0000256" key="2">
    <source>
        <dbReference type="SAM" id="SignalP"/>
    </source>
</evidence>
<feature type="signal peptide" evidence="2">
    <location>
        <begin position="1"/>
        <end position="28"/>
    </location>
</feature>
<evidence type="ECO:0000313" key="4">
    <source>
        <dbReference type="Proteomes" id="UP001144313"/>
    </source>
</evidence>
<evidence type="ECO:0000256" key="1">
    <source>
        <dbReference type="SAM" id="MobiDB-lite"/>
    </source>
</evidence>
<dbReference type="RefSeq" id="WP_270116302.1">
    <property type="nucleotide sequence ID" value="NZ_BAAAOL010000009.1"/>
</dbReference>
<feature type="chain" id="PRO_5040806443" description="DUF3558 domain-containing protein" evidence="2">
    <location>
        <begin position="29"/>
        <end position="244"/>
    </location>
</feature>
<reference evidence="3" key="1">
    <citation type="submission" date="2022-12" db="EMBL/GenBank/DDBJ databases">
        <title>Reference genome sequencing for broad-spectrum identification of bacterial and archaeal isolates by mass spectrometry.</title>
        <authorList>
            <person name="Sekiguchi Y."/>
            <person name="Tourlousse D.M."/>
        </authorList>
    </citation>
    <scope>NUCLEOTIDE SEQUENCE</scope>
    <source>
        <strain evidence="3">LLR39Z86</strain>
    </source>
</reference>
<keyword evidence="2" id="KW-0732">Signal</keyword>
<organism evidence="3 4">
    <name type="scientific">Glycomyces algeriensis</name>
    <dbReference type="NCBI Taxonomy" id="256037"/>
    <lineage>
        <taxon>Bacteria</taxon>
        <taxon>Bacillati</taxon>
        <taxon>Actinomycetota</taxon>
        <taxon>Actinomycetes</taxon>
        <taxon>Glycomycetales</taxon>
        <taxon>Glycomycetaceae</taxon>
        <taxon>Glycomyces</taxon>
    </lineage>
</organism>
<evidence type="ECO:0000313" key="3">
    <source>
        <dbReference type="EMBL" id="GLI40305.1"/>
    </source>
</evidence>
<gene>
    <name evidence="3" type="ORF">GALLR39Z86_01550</name>
</gene>
<dbReference type="Proteomes" id="UP001144313">
    <property type="component" value="Unassembled WGS sequence"/>
</dbReference>
<dbReference type="EMBL" id="BSDT01000001">
    <property type="protein sequence ID" value="GLI40305.1"/>
    <property type="molecule type" value="Genomic_DNA"/>
</dbReference>
<proteinExistence type="predicted"/>
<name>A0A9W6LEQ9_9ACTN</name>
<dbReference type="AlphaFoldDB" id="A0A9W6LEQ9"/>
<feature type="compositionally biased region" description="Low complexity" evidence="1">
    <location>
        <begin position="38"/>
        <end position="48"/>
    </location>
</feature>
<feature type="region of interest" description="Disordered" evidence="1">
    <location>
        <begin position="25"/>
        <end position="48"/>
    </location>
</feature>
<protein>
    <recommendedName>
        <fullName evidence="5">DUF3558 domain-containing protein</fullName>
    </recommendedName>
</protein>
<evidence type="ECO:0008006" key="5">
    <source>
        <dbReference type="Google" id="ProtNLM"/>
    </source>
</evidence>
<comment type="caution">
    <text evidence="3">The sequence shown here is derived from an EMBL/GenBank/DDBJ whole genome shotgun (WGS) entry which is preliminary data.</text>
</comment>
<dbReference type="PROSITE" id="PS51257">
    <property type="entry name" value="PROKAR_LIPOPROTEIN"/>
    <property type="match status" value="1"/>
</dbReference>
<accession>A0A9W6LEQ9</accession>
<sequence length="244" mass="26100">MRSVLATRVACAILGLSLALGCQGPGEADGTDDPPADTPSSSESTSGAGSIFAKDIEGVEVCPAASELESLPKGVSFAYGEEISSLMNPLDEKEITCEYGIYLKFPEYDRISEDYISLRLNVSIRNEEVRASSAIKLEYEPLSYFADWQNASWTYDESQGTDICVSSEEQFVTSQILESCREGSNTRASAYSGLVSSTGNLQVSLQGSYFSPGSSIEDSQEEALGAAMTELAGLAMGRIPLEQD</sequence>